<name>A0A934SDX5_9RHOB</name>
<keyword evidence="6" id="KW-1185">Reference proteome</keyword>
<dbReference type="InterPro" id="IPR001451">
    <property type="entry name" value="Hexapep"/>
</dbReference>
<dbReference type="InterPro" id="IPR050179">
    <property type="entry name" value="Trans_hexapeptide_repeat"/>
</dbReference>
<dbReference type="Pfam" id="PF00132">
    <property type="entry name" value="Hexapep"/>
    <property type="match status" value="1"/>
</dbReference>
<organism evidence="5 6">
    <name type="scientific">Paracoccus caeni</name>
    <dbReference type="NCBI Taxonomy" id="657651"/>
    <lineage>
        <taxon>Bacteria</taxon>
        <taxon>Pseudomonadati</taxon>
        <taxon>Pseudomonadota</taxon>
        <taxon>Alphaproteobacteria</taxon>
        <taxon>Rhodobacterales</taxon>
        <taxon>Paracoccaceae</taxon>
        <taxon>Paracoccus</taxon>
    </lineage>
</organism>
<dbReference type="InterPro" id="IPR018357">
    <property type="entry name" value="Hexapep_transf_CS"/>
</dbReference>
<evidence type="ECO:0000256" key="1">
    <source>
        <dbReference type="ARBA" id="ARBA00007274"/>
    </source>
</evidence>
<dbReference type="SUPFAM" id="SSF51161">
    <property type="entry name" value="Trimeric LpxA-like enzymes"/>
    <property type="match status" value="1"/>
</dbReference>
<dbReference type="PANTHER" id="PTHR43300">
    <property type="entry name" value="ACETYLTRANSFERASE"/>
    <property type="match status" value="1"/>
</dbReference>
<accession>A0A934SDX5</accession>
<dbReference type="GO" id="GO:0016746">
    <property type="term" value="F:acyltransferase activity"/>
    <property type="evidence" value="ECO:0007669"/>
    <property type="project" value="UniProtKB-KW"/>
</dbReference>
<dbReference type="AlphaFoldDB" id="A0A934SDX5"/>
<keyword evidence="3" id="KW-0677">Repeat</keyword>
<evidence type="ECO:0000256" key="4">
    <source>
        <dbReference type="ARBA" id="ARBA00023315"/>
    </source>
</evidence>
<dbReference type="PROSITE" id="PS00101">
    <property type="entry name" value="HEXAPEP_TRANSFERASES"/>
    <property type="match status" value="1"/>
</dbReference>
<dbReference type="EMBL" id="JAEPRQ010000002">
    <property type="protein sequence ID" value="MBK4216102.1"/>
    <property type="molecule type" value="Genomic_DNA"/>
</dbReference>
<evidence type="ECO:0000313" key="6">
    <source>
        <dbReference type="Proteomes" id="UP000640485"/>
    </source>
</evidence>
<comment type="caution">
    <text evidence="5">The sequence shown here is derived from an EMBL/GenBank/DDBJ whole genome shotgun (WGS) entry which is preliminary data.</text>
</comment>
<proteinExistence type="inferred from homology"/>
<gene>
    <name evidence="5" type="ORF">JJJ17_09205</name>
</gene>
<keyword evidence="2" id="KW-0808">Transferase</keyword>
<evidence type="ECO:0000256" key="2">
    <source>
        <dbReference type="ARBA" id="ARBA00022679"/>
    </source>
</evidence>
<evidence type="ECO:0000313" key="5">
    <source>
        <dbReference type="EMBL" id="MBK4216102.1"/>
    </source>
</evidence>
<dbReference type="Gene3D" id="2.160.10.10">
    <property type="entry name" value="Hexapeptide repeat proteins"/>
    <property type="match status" value="1"/>
</dbReference>
<dbReference type="CDD" id="cd03349">
    <property type="entry name" value="LbH_XAT"/>
    <property type="match status" value="1"/>
</dbReference>
<comment type="similarity">
    <text evidence="1">Belongs to the transferase hexapeptide repeat family.</text>
</comment>
<protein>
    <submittedName>
        <fullName evidence="5">CatB-related O-acetyltransferase</fullName>
    </submittedName>
</protein>
<dbReference type="InterPro" id="IPR011004">
    <property type="entry name" value="Trimer_LpxA-like_sf"/>
</dbReference>
<keyword evidence="4" id="KW-0012">Acyltransferase</keyword>
<dbReference type="RefSeq" id="WP_200685647.1">
    <property type="nucleotide sequence ID" value="NZ_JAEPRQ010000002.1"/>
</dbReference>
<sequence length="217" mass="23581">MPVSFLDASSAYPMHFPDGRENRGLVHLNRVIDHPNLEIGDFTYASSFDPPTDWAARLAPYTYPGAPERLRIGKFGQIADGVRIITASANHPMGGISTYPFAIFDQTRLMDYVRQLGNLPDTIIGHDVWLGDGAVILPGARIGNGVIVGAGAVVAGEVPDYAVVAGNRARIIRMRFAPDQIERLNALQWWHWPVAAIDRATSALAKGDIDALSRLAP</sequence>
<dbReference type="Proteomes" id="UP000640485">
    <property type="component" value="Unassembled WGS sequence"/>
</dbReference>
<reference evidence="5" key="1">
    <citation type="submission" date="2021-01" db="EMBL/GenBank/DDBJ databases">
        <title>Paracoccus amoyensis sp. nov., isolated from the surface seawater along the coast of Xiamen Island, China.</title>
        <authorList>
            <person name="Lyu L."/>
        </authorList>
    </citation>
    <scope>NUCLEOTIDE SEQUENCE</scope>
    <source>
        <strain evidence="5">MJ17</strain>
    </source>
</reference>
<evidence type="ECO:0000256" key="3">
    <source>
        <dbReference type="ARBA" id="ARBA00022737"/>
    </source>
</evidence>
<dbReference type="PANTHER" id="PTHR43300:SF11">
    <property type="entry name" value="ACETYLTRANSFERASE RV3034C-RELATED"/>
    <property type="match status" value="1"/>
</dbReference>